<reference evidence="5 6" key="1">
    <citation type="submission" date="2020-01" db="EMBL/GenBank/DDBJ databases">
        <title>Spongiivirga citrea KCTC 32990T.</title>
        <authorList>
            <person name="Wang G."/>
        </authorList>
    </citation>
    <scope>NUCLEOTIDE SEQUENCE [LARGE SCALE GENOMIC DNA]</scope>
    <source>
        <strain evidence="5 6">KCTC 32990</strain>
    </source>
</reference>
<dbReference type="AlphaFoldDB" id="A0A6M0CKX1"/>
<dbReference type="InterPro" id="IPR002123">
    <property type="entry name" value="Plipid/glycerol_acylTrfase"/>
</dbReference>
<sequence>MQAIARFIYFKLLGWKLEGELSDIPKCIIVVAPHTHWLDLFLGFLIRAVVKKEINFIGKASLFRPPIGWLLRWMGGAPITRSENKNQVQQIAEIFEKKEVFRLALAPEGTRKKVDTWKTGFYYIACAANVPVIKVAFDFGKKTIKIADPIEMTDNMESDIDEIMKFYEGVKGKIPEYS</sequence>
<dbReference type="GO" id="GO:0003841">
    <property type="term" value="F:1-acylglycerol-3-phosphate O-acyltransferase activity"/>
    <property type="evidence" value="ECO:0007669"/>
    <property type="project" value="TreeGrafter"/>
</dbReference>
<dbReference type="SMART" id="SM00563">
    <property type="entry name" value="PlsC"/>
    <property type="match status" value="1"/>
</dbReference>
<gene>
    <name evidence="5" type="ORF">GWK10_10450</name>
</gene>
<dbReference type="Proteomes" id="UP000474296">
    <property type="component" value="Unassembled WGS sequence"/>
</dbReference>
<evidence type="ECO:0000256" key="3">
    <source>
        <dbReference type="ARBA" id="ARBA00023315"/>
    </source>
</evidence>
<evidence type="ECO:0000256" key="1">
    <source>
        <dbReference type="ARBA" id="ARBA00005189"/>
    </source>
</evidence>
<dbReference type="RefSeq" id="WP_164032310.1">
    <property type="nucleotide sequence ID" value="NZ_JAABOQ010000004.1"/>
</dbReference>
<name>A0A6M0CKX1_9FLAO</name>
<dbReference type="GO" id="GO:0006654">
    <property type="term" value="P:phosphatidic acid biosynthetic process"/>
    <property type="evidence" value="ECO:0007669"/>
    <property type="project" value="TreeGrafter"/>
</dbReference>
<protein>
    <submittedName>
        <fullName evidence="5">Acyltransferase</fullName>
    </submittedName>
</protein>
<evidence type="ECO:0000256" key="2">
    <source>
        <dbReference type="ARBA" id="ARBA00022679"/>
    </source>
</evidence>
<keyword evidence="6" id="KW-1185">Reference proteome</keyword>
<proteinExistence type="predicted"/>
<dbReference type="SUPFAM" id="SSF69593">
    <property type="entry name" value="Glycerol-3-phosphate (1)-acyltransferase"/>
    <property type="match status" value="1"/>
</dbReference>
<accession>A0A6M0CKX1</accession>
<evidence type="ECO:0000313" key="6">
    <source>
        <dbReference type="Proteomes" id="UP000474296"/>
    </source>
</evidence>
<evidence type="ECO:0000259" key="4">
    <source>
        <dbReference type="SMART" id="SM00563"/>
    </source>
</evidence>
<dbReference type="EMBL" id="JAABOQ010000004">
    <property type="protein sequence ID" value="NER17633.1"/>
    <property type="molecule type" value="Genomic_DNA"/>
</dbReference>
<evidence type="ECO:0000313" key="5">
    <source>
        <dbReference type="EMBL" id="NER17633.1"/>
    </source>
</evidence>
<organism evidence="5 6">
    <name type="scientific">Spongiivirga citrea</name>
    <dbReference type="NCBI Taxonomy" id="1481457"/>
    <lineage>
        <taxon>Bacteria</taxon>
        <taxon>Pseudomonadati</taxon>
        <taxon>Bacteroidota</taxon>
        <taxon>Flavobacteriia</taxon>
        <taxon>Flavobacteriales</taxon>
        <taxon>Flavobacteriaceae</taxon>
        <taxon>Spongiivirga</taxon>
    </lineage>
</organism>
<comment type="caution">
    <text evidence="5">The sequence shown here is derived from an EMBL/GenBank/DDBJ whole genome shotgun (WGS) entry which is preliminary data.</text>
</comment>
<keyword evidence="3 5" id="KW-0012">Acyltransferase</keyword>
<dbReference type="PANTHER" id="PTHR10434:SF9">
    <property type="entry name" value="PHOSPHOLIPID_GLYCEROL ACYLTRANSFERASE DOMAIN-CONTAINING PROTEIN"/>
    <property type="match status" value="1"/>
</dbReference>
<dbReference type="PANTHER" id="PTHR10434">
    <property type="entry name" value="1-ACYL-SN-GLYCEROL-3-PHOSPHATE ACYLTRANSFERASE"/>
    <property type="match status" value="1"/>
</dbReference>
<comment type="pathway">
    <text evidence="1">Lipid metabolism.</text>
</comment>
<dbReference type="Pfam" id="PF01553">
    <property type="entry name" value="Acyltransferase"/>
    <property type="match status" value="1"/>
</dbReference>
<keyword evidence="2 5" id="KW-0808">Transferase</keyword>
<feature type="domain" description="Phospholipid/glycerol acyltransferase" evidence="4">
    <location>
        <begin position="28"/>
        <end position="140"/>
    </location>
</feature>